<dbReference type="RefSeq" id="WP_117715642.1">
    <property type="nucleotide sequence ID" value="NZ_QRWI01000027.1"/>
</dbReference>
<feature type="transmembrane region" description="Helical" evidence="1">
    <location>
        <begin position="161"/>
        <end position="182"/>
    </location>
</feature>
<dbReference type="GO" id="GO:0140359">
    <property type="term" value="F:ABC-type transporter activity"/>
    <property type="evidence" value="ECO:0007669"/>
    <property type="project" value="InterPro"/>
</dbReference>
<keyword evidence="1" id="KW-0472">Membrane</keyword>
<sequence>MIAIIRREIKNYFKRPLFWIGVLLVIYGVFSDTSPYLHTRYLAEGEKIANDKPAISDEGEVYEGYIPADPKKHRELWHEQLKQALLEDGETDAEVQKVIGKIENMELEEAYDYLNEKYEWYGARYLYEDTSYFKGTAEEINSYLDQKMEKKPFSYYYARKFADFTGLYMGFFATIMFSVLFLQDTKRHTYELLHTKPISAGKYVLGKVSAGFLTCTFVLAVLNLLFWILCILYTRDSGFEIHLSNFIISTILYILPNMLMIVSMYALIALIFKNPLPGVPLLILYMVYSNMGGRNAEGVYGYVGRPFAIMVRFPGQFFDTAPPPMALLNQSFLILASVAIILITMQIWKRRRM</sequence>
<reference evidence="5 6" key="1">
    <citation type="submission" date="2018-08" db="EMBL/GenBank/DDBJ databases">
        <title>A genome reference for cultivated species of the human gut microbiota.</title>
        <authorList>
            <person name="Zou Y."/>
            <person name="Xue W."/>
            <person name="Luo G."/>
        </authorList>
    </citation>
    <scope>NUCLEOTIDE SEQUENCE [LARGE SCALE GENOMIC DNA]</scope>
    <source>
        <strain evidence="4 7">AM29-10</strain>
        <strain evidence="3 6">AM54-25XD</strain>
        <strain evidence="2 5">OM08-12AT</strain>
    </source>
</reference>
<protein>
    <submittedName>
        <fullName evidence="2">ABC transporter permease</fullName>
    </submittedName>
</protein>
<dbReference type="GO" id="GO:0005886">
    <property type="term" value="C:plasma membrane"/>
    <property type="evidence" value="ECO:0007669"/>
    <property type="project" value="UniProtKB-SubCell"/>
</dbReference>
<evidence type="ECO:0000256" key="1">
    <source>
        <dbReference type="SAM" id="Phobius"/>
    </source>
</evidence>
<dbReference type="AlphaFoldDB" id="A0A3E4WNJ2"/>
<feature type="transmembrane region" description="Helical" evidence="1">
    <location>
        <begin position="327"/>
        <end position="348"/>
    </location>
</feature>
<gene>
    <name evidence="4" type="ORF">DW753_14895</name>
    <name evidence="3" type="ORF">DXA03_04405</name>
    <name evidence="2" type="ORF">DXC13_15010</name>
</gene>
<evidence type="ECO:0000313" key="4">
    <source>
        <dbReference type="EMBL" id="RHE29684.1"/>
    </source>
</evidence>
<evidence type="ECO:0000313" key="5">
    <source>
        <dbReference type="Proteomes" id="UP000260717"/>
    </source>
</evidence>
<name>A0A3E4WNJ2_9FIRM</name>
<dbReference type="Proteomes" id="UP000285209">
    <property type="component" value="Unassembled WGS sequence"/>
</dbReference>
<dbReference type="Proteomes" id="UP000260717">
    <property type="component" value="Unassembled WGS sequence"/>
</dbReference>
<evidence type="ECO:0000313" key="2">
    <source>
        <dbReference type="EMBL" id="RGM43858.1"/>
    </source>
</evidence>
<comment type="caution">
    <text evidence="2">The sequence shown here is derived from an EMBL/GenBank/DDBJ whole genome shotgun (WGS) entry which is preliminary data.</text>
</comment>
<keyword evidence="1" id="KW-1133">Transmembrane helix</keyword>
<organism evidence="2 5">
    <name type="scientific">Agathobacter rectalis</name>
    <dbReference type="NCBI Taxonomy" id="39491"/>
    <lineage>
        <taxon>Bacteria</taxon>
        <taxon>Bacillati</taxon>
        <taxon>Bacillota</taxon>
        <taxon>Clostridia</taxon>
        <taxon>Lachnospirales</taxon>
        <taxon>Lachnospiraceae</taxon>
        <taxon>Agathobacter</taxon>
    </lineage>
</organism>
<dbReference type="EMBL" id="QSDV01000004">
    <property type="protein sequence ID" value="RGZ19283.1"/>
    <property type="molecule type" value="Genomic_DNA"/>
</dbReference>
<evidence type="ECO:0000313" key="3">
    <source>
        <dbReference type="EMBL" id="RGZ19283.1"/>
    </source>
</evidence>
<feature type="transmembrane region" description="Helical" evidence="1">
    <location>
        <begin position="246"/>
        <end position="272"/>
    </location>
</feature>
<evidence type="ECO:0000313" key="7">
    <source>
        <dbReference type="Proteomes" id="UP000285290"/>
    </source>
</evidence>
<accession>A0A3E4WNJ2</accession>
<proteinExistence type="predicted"/>
<dbReference type="EMBL" id="QSTI01000041">
    <property type="protein sequence ID" value="RGM43858.1"/>
    <property type="molecule type" value="Genomic_DNA"/>
</dbReference>
<feature type="transmembrane region" description="Helical" evidence="1">
    <location>
        <begin position="17"/>
        <end position="37"/>
    </location>
</feature>
<feature type="transmembrane region" description="Helical" evidence="1">
    <location>
        <begin position="210"/>
        <end position="234"/>
    </location>
</feature>
<keyword evidence="1" id="KW-0812">Transmembrane</keyword>
<dbReference type="Pfam" id="PF12679">
    <property type="entry name" value="ABC2_membrane_2"/>
    <property type="match status" value="1"/>
</dbReference>
<dbReference type="PANTHER" id="PTHR43471">
    <property type="entry name" value="ABC TRANSPORTER PERMEASE"/>
    <property type="match status" value="1"/>
</dbReference>
<dbReference type="EMBL" id="QSKC01000036">
    <property type="protein sequence ID" value="RHE29684.1"/>
    <property type="molecule type" value="Genomic_DNA"/>
</dbReference>
<dbReference type="Proteomes" id="UP000285290">
    <property type="component" value="Unassembled WGS sequence"/>
</dbReference>
<evidence type="ECO:0000313" key="6">
    <source>
        <dbReference type="Proteomes" id="UP000285209"/>
    </source>
</evidence>